<dbReference type="InterPro" id="IPR010156">
    <property type="entry name" value="CRISPR-assoc_prot_Cas6"/>
</dbReference>
<dbReference type="CDD" id="cd21141">
    <property type="entry name" value="Cas6_III-like"/>
    <property type="match status" value="1"/>
</dbReference>
<keyword evidence="1" id="KW-0540">Nuclease</keyword>
<comment type="caution">
    <text evidence="6">The sequence shown here is derived from an EMBL/GenBank/DDBJ whole genome shotgun (WGS) entry which is preliminary data.</text>
</comment>
<keyword evidence="7" id="KW-1185">Reference proteome</keyword>
<proteinExistence type="predicted"/>
<organism evidence="6 7">
    <name type="scientific">Streptococcus dentapri</name>
    <dbReference type="NCBI Taxonomy" id="573564"/>
    <lineage>
        <taxon>Bacteria</taxon>
        <taxon>Bacillati</taxon>
        <taxon>Bacillota</taxon>
        <taxon>Bacilli</taxon>
        <taxon>Lactobacillales</taxon>
        <taxon>Streptococcaceae</taxon>
        <taxon>Streptococcus</taxon>
    </lineage>
</organism>
<protein>
    <submittedName>
        <fullName evidence="6">CRISPR-associated endoribonuclease Cas6</fullName>
    </submittedName>
</protein>
<evidence type="ECO:0000256" key="2">
    <source>
        <dbReference type="ARBA" id="ARBA00022759"/>
    </source>
</evidence>
<evidence type="ECO:0000256" key="3">
    <source>
        <dbReference type="ARBA" id="ARBA00022801"/>
    </source>
</evidence>
<dbReference type="Pfam" id="PF10040">
    <property type="entry name" value="CRISPR_Cas6"/>
    <property type="match status" value="1"/>
</dbReference>
<dbReference type="Gene3D" id="3.30.70.1900">
    <property type="match status" value="1"/>
</dbReference>
<evidence type="ECO:0000313" key="6">
    <source>
        <dbReference type="EMBL" id="MFC3931596.1"/>
    </source>
</evidence>
<evidence type="ECO:0000256" key="1">
    <source>
        <dbReference type="ARBA" id="ARBA00022722"/>
    </source>
</evidence>
<sequence length="244" mass="27997">MKQITISFKKTSLSSEELAVKFQGFLLSQLPKEDGEQLHRLETNPYSLMVQTVGEQQFWTVNLLTDDMCDKLQNRLLSLETIQLDSYEKLIEIEKIEVKSLSTKQLVEMFNADCDQATFTIRFVSPTSFKSAGQYVIFPTVKLIFQSFMQKYGRLFPDISTFDENLLNYLVEHSKITSYQLQTRYFAVHRNKIPAFKGKLTIKVYGASTLKAFVKLMIAFSEFSGVGIKTSMGMGGVRIEERKN</sequence>
<reference evidence="7" key="1">
    <citation type="journal article" date="2019" name="Int. J. Syst. Evol. Microbiol.">
        <title>The Global Catalogue of Microorganisms (GCM) 10K type strain sequencing project: providing services to taxonomists for standard genome sequencing and annotation.</title>
        <authorList>
            <consortium name="The Broad Institute Genomics Platform"/>
            <consortium name="The Broad Institute Genome Sequencing Center for Infectious Disease"/>
            <person name="Wu L."/>
            <person name="Ma J."/>
        </authorList>
    </citation>
    <scope>NUCLEOTIDE SEQUENCE [LARGE SCALE GENOMIC DNA]</scope>
    <source>
        <strain evidence="7">CCUG 58728</strain>
    </source>
</reference>
<dbReference type="Proteomes" id="UP001595901">
    <property type="component" value="Unassembled WGS sequence"/>
</dbReference>
<keyword evidence="2" id="KW-0255">Endonuclease</keyword>
<accession>A0ABV8CZU4</accession>
<feature type="domain" description="CRISPR-associated protein Cas6 C-terminal" evidence="5">
    <location>
        <begin position="121"/>
        <end position="237"/>
    </location>
</feature>
<gene>
    <name evidence="6" type="primary">cas6</name>
    <name evidence="6" type="ORF">ACFOSE_02135</name>
</gene>
<keyword evidence="3" id="KW-0378">Hydrolase</keyword>
<dbReference type="EMBL" id="JBHSAC010000018">
    <property type="protein sequence ID" value="MFC3931596.1"/>
    <property type="molecule type" value="Genomic_DNA"/>
</dbReference>
<evidence type="ECO:0000259" key="5">
    <source>
        <dbReference type="Pfam" id="PF10040"/>
    </source>
</evidence>
<dbReference type="RefSeq" id="WP_380429883.1">
    <property type="nucleotide sequence ID" value="NZ_JBHSAC010000018.1"/>
</dbReference>
<keyword evidence="4" id="KW-0051">Antiviral defense</keyword>
<evidence type="ECO:0000313" key="7">
    <source>
        <dbReference type="Proteomes" id="UP001595901"/>
    </source>
</evidence>
<evidence type="ECO:0000256" key="4">
    <source>
        <dbReference type="ARBA" id="ARBA00023118"/>
    </source>
</evidence>
<dbReference type="NCBIfam" id="TIGR01877">
    <property type="entry name" value="cas_cas6"/>
    <property type="match status" value="1"/>
</dbReference>
<dbReference type="InterPro" id="IPR019267">
    <property type="entry name" value="CRISPR-assoc_Cas6_C"/>
</dbReference>
<name>A0ABV8CZU4_9STRE</name>